<evidence type="ECO:0000256" key="3">
    <source>
        <dbReference type="ARBA" id="ARBA00022917"/>
    </source>
</evidence>
<gene>
    <name evidence="5" type="ORF">DIATSA_LOCUS9579</name>
</gene>
<dbReference type="PANTHER" id="PTHR10938">
    <property type="entry name" value="TRANSLATION INITIATION FACTOR IF-3"/>
    <property type="match status" value="1"/>
</dbReference>
<organism evidence="5 6">
    <name type="scientific">Diatraea saccharalis</name>
    <name type="common">sugarcane borer</name>
    <dbReference type="NCBI Taxonomy" id="40085"/>
    <lineage>
        <taxon>Eukaryota</taxon>
        <taxon>Metazoa</taxon>
        <taxon>Ecdysozoa</taxon>
        <taxon>Arthropoda</taxon>
        <taxon>Hexapoda</taxon>
        <taxon>Insecta</taxon>
        <taxon>Pterygota</taxon>
        <taxon>Neoptera</taxon>
        <taxon>Endopterygota</taxon>
        <taxon>Lepidoptera</taxon>
        <taxon>Glossata</taxon>
        <taxon>Ditrysia</taxon>
        <taxon>Pyraloidea</taxon>
        <taxon>Crambidae</taxon>
        <taxon>Crambinae</taxon>
        <taxon>Diatraea</taxon>
    </lineage>
</organism>
<evidence type="ECO:0000256" key="1">
    <source>
        <dbReference type="ARBA" id="ARBA00005439"/>
    </source>
</evidence>
<dbReference type="GO" id="GO:0003743">
    <property type="term" value="F:translation initiation factor activity"/>
    <property type="evidence" value="ECO:0007669"/>
    <property type="project" value="UniProtKB-KW"/>
</dbReference>
<keyword evidence="2" id="KW-0396">Initiation factor</keyword>
<dbReference type="InterPro" id="IPR001288">
    <property type="entry name" value="Translation_initiation_fac_3"/>
</dbReference>
<dbReference type="AlphaFoldDB" id="A0A9N9R8X1"/>
<comment type="similarity">
    <text evidence="1">Belongs to the IF-3 family.</text>
</comment>
<feature type="region of interest" description="Disordered" evidence="4">
    <location>
        <begin position="194"/>
        <end position="219"/>
    </location>
</feature>
<sequence length="219" mass="25201">MIINKLLGAFGYKRLLQCRTLTSRLTADGKVIPKKKNLENRITLIGADNSVSITDLRNAETLSLRRELKLVKIQDVDSKTRRPVYKLMSNTEYHEEELEKRKEKQEARQKTSIKGQKLMSISSKIGEHDLMTFIKKMLKLLEKQYEVKVVLSYDSPDGEQLCEKMFTIIEKNTKSSGKVVQKRSKGTNLRFQLLPFRENSTQTDTEPQPNQNGNDKGPL</sequence>
<name>A0A9N9R8X1_9NEOP</name>
<dbReference type="PANTHER" id="PTHR10938:SF0">
    <property type="entry name" value="TRANSLATION INITIATION FACTOR IF-3, MITOCHONDRIAL"/>
    <property type="match status" value="1"/>
</dbReference>
<dbReference type="Gene3D" id="3.30.110.10">
    <property type="entry name" value="Translation initiation factor 3 (IF-3), C-terminal domain"/>
    <property type="match status" value="1"/>
</dbReference>
<keyword evidence="6" id="KW-1185">Reference proteome</keyword>
<keyword evidence="3" id="KW-0648">Protein biosynthesis</keyword>
<dbReference type="EMBL" id="OU893335">
    <property type="protein sequence ID" value="CAG9792001.1"/>
    <property type="molecule type" value="Genomic_DNA"/>
</dbReference>
<proteinExistence type="inferred from homology"/>
<evidence type="ECO:0000313" key="5">
    <source>
        <dbReference type="EMBL" id="CAG9792001.1"/>
    </source>
</evidence>
<reference evidence="5" key="1">
    <citation type="submission" date="2021-12" db="EMBL/GenBank/DDBJ databases">
        <authorList>
            <person name="King R."/>
        </authorList>
    </citation>
    <scope>NUCLEOTIDE SEQUENCE</scope>
</reference>
<dbReference type="InterPro" id="IPR036788">
    <property type="entry name" value="T_IF-3_C_sf"/>
</dbReference>
<dbReference type="Proteomes" id="UP001153714">
    <property type="component" value="Chromosome 4"/>
</dbReference>
<dbReference type="GO" id="GO:0005739">
    <property type="term" value="C:mitochondrion"/>
    <property type="evidence" value="ECO:0007669"/>
    <property type="project" value="TreeGrafter"/>
</dbReference>
<evidence type="ECO:0008006" key="7">
    <source>
        <dbReference type="Google" id="ProtNLM"/>
    </source>
</evidence>
<dbReference type="GO" id="GO:0032790">
    <property type="term" value="P:ribosome disassembly"/>
    <property type="evidence" value="ECO:0007669"/>
    <property type="project" value="TreeGrafter"/>
</dbReference>
<dbReference type="OrthoDB" id="21573at2759"/>
<dbReference type="GO" id="GO:0070124">
    <property type="term" value="P:mitochondrial translational initiation"/>
    <property type="evidence" value="ECO:0007669"/>
    <property type="project" value="TreeGrafter"/>
</dbReference>
<reference evidence="5" key="2">
    <citation type="submission" date="2022-10" db="EMBL/GenBank/DDBJ databases">
        <authorList>
            <consortium name="ENA_rothamsted_submissions"/>
            <consortium name="culmorum"/>
            <person name="King R."/>
        </authorList>
    </citation>
    <scope>NUCLEOTIDE SEQUENCE</scope>
</reference>
<feature type="compositionally biased region" description="Polar residues" evidence="4">
    <location>
        <begin position="198"/>
        <end position="219"/>
    </location>
</feature>
<evidence type="ECO:0000256" key="2">
    <source>
        <dbReference type="ARBA" id="ARBA00022540"/>
    </source>
</evidence>
<evidence type="ECO:0000256" key="4">
    <source>
        <dbReference type="SAM" id="MobiDB-lite"/>
    </source>
</evidence>
<dbReference type="GO" id="GO:0043022">
    <property type="term" value="F:ribosome binding"/>
    <property type="evidence" value="ECO:0007669"/>
    <property type="project" value="TreeGrafter"/>
</dbReference>
<evidence type="ECO:0000313" key="6">
    <source>
        <dbReference type="Proteomes" id="UP001153714"/>
    </source>
</evidence>
<dbReference type="SUPFAM" id="SSF55200">
    <property type="entry name" value="Translation initiation factor IF3, C-terminal domain"/>
    <property type="match status" value="1"/>
</dbReference>
<accession>A0A9N9R8X1</accession>
<protein>
    <recommendedName>
        <fullName evidence="7">Translation initiation factor IF-3</fullName>
    </recommendedName>
</protein>